<sequence length="434" mass="49906">MFHTLIHSPALETIFKLEHTYSMAVEDIVKQRDAALRKLQDKQAKEMERAVKNLDITHDDLHVNRLAAIHFENTQREESRWDNELRNLQDSQREEFHEWIKNLHEDMGNGVEGPVSRRIRALSESMPVEPEENVPDQPKMEESYTIHLGAQMKTMHNLRLMSIDVLDLGRHKPNREGGILIPQPQRLQTALSLYSTNLSGVVLMVDDRVSSYTGIKRDFATVCQQSTDFHFPDLETQLRVIHQGALRVNARRKDKKKLSGGDSSSSSGSESSRPTSLHEDGELTTNLRTGDFYVTRHSNLAECHIIFHLVSDDSLRSSDINSRHRCILALRNILKYAVQFDILSITLPLFLMYEMYEEMTIPWCIKRAELVFKCVKGFMMEMATWGGNESRTIQFVVPKGISDDLFSQLSSMLPQIFRMSRTVDLTHTATPKRK</sequence>
<dbReference type="InParanoid" id="A0A7M7P8Z1"/>
<dbReference type="FunCoup" id="A0A7M7P8Z1">
    <property type="interactions" value="1794"/>
</dbReference>
<dbReference type="PANTHER" id="PTHR16525">
    <property type="entry name" value="PROTEIN C12ORF4"/>
    <property type="match status" value="1"/>
</dbReference>
<dbReference type="OrthoDB" id="415359at2759"/>
<evidence type="ECO:0000313" key="2">
    <source>
        <dbReference type="EnsemblMetazoa" id="XP_030848066"/>
    </source>
</evidence>
<dbReference type="RefSeq" id="XP_030848066.1">
    <property type="nucleotide sequence ID" value="XM_030992206.1"/>
</dbReference>
<dbReference type="PANTHER" id="PTHR16525:SF0">
    <property type="entry name" value="PROTEIN C12ORF4"/>
    <property type="match status" value="1"/>
</dbReference>
<dbReference type="InterPro" id="IPR019311">
    <property type="entry name" value="Fy-3"/>
</dbReference>
<evidence type="ECO:0000313" key="3">
    <source>
        <dbReference type="Proteomes" id="UP000007110"/>
    </source>
</evidence>
<dbReference type="EnsemblMetazoa" id="XM_030992206">
    <property type="protein sequence ID" value="XP_030848066"/>
    <property type="gene ID" value="LOC115918838"/>
</dbReference>
<protein>
    <submittedName>
        <fullName evidence="2">Uncharacterized protein</fullName>
    </submittedName>
</protein>
<reference evidence="2" key="2">
    <citation type="submission" date="2021-01" db="UniProtKB">
        <authorList>
            <consortium name="EnsemblMetazoa"/>
        </authorList>
    </citation>
    <scope>IDENTIFICATION</scope>
</reference>
<accession>A0A7M7P8Z1</accession>
<reference evidence="3" key="1">
    <citation type="submission" date="2015-02" db="EMBL/GenBank/DDBJ databases">
        <title>Genome sequencing for Strongylocentrotus purpuratus.</title>
        <authorList>
            <person name="Murali S."/>
            <person name="Liu Y."/>
            <person name="Vee V."/>
            <person name="English A."/>
            <person name="Wang M."/>
            <person name="Skinner E."/>
            <person name="Han Y."/>
            <person name="Muzny D.M."/>
            <person name="Worley K.C."/>
            <person name="Gibbs R.A."/>
        </authorList>
    </citation>
    <scope>NUCLEOTIDE SEQUENCE</scope>
</reference>
<proteinExistence type="predicted"/>
<dbReference type="AlphaFoldDB" id="A0A7M7P8Z1"/>
<feature type="compositionally biased region" description="Low complexity" evidence="1">
    <location>
        <begin position="260"/>
        <end position="272"/>
    </location>
</feature>
<organism evidence="2 3">
    <name type="scientific">Strongylocentrotus purpuratus</name>
    <name type="common">Purple sea urchin</name>
    <dbReference type="NCBI Taxonomy" id="7668"/>
    <lineage>
        <taxon>Eukaryota</taxon>
        <taxon>Metazoa</taxon>
        <taxon>Echinodermata</taxon>
        <taxon>Eleutherozoa</taxon>
        <taxon>Echinozoa</taxon>
        <taxon>Echinoidea</taxon>
        <taxon>Euechinoidea</taxon>
        <taxon>Echinacea</taxon>
        <taxon>Camarodonta</taxon>
        <taxon>Echinidea</taxon>
        <taxon>Strongylocentrotidae</taxon>
        <taxon>Strongylocentrotus</taxon>
    </lineage>
</organism>
<feature type="region of interest" description="Disordered" evidence="1">
    <location>
        <begin position="251"/>
        <end position="281"/>
    </location>
</feature>
<dbReference type="KEGG" id="spu:115918838"/>
<keyword evidence="3" id="KW-1185">Reference proteome</keyword>
<dbReference type="Proteomes" id="UP000007110">
    <property type="component" value="Unassembled WGS sequence"/>
</dbReference>
<dbReference type="Pfam" id="PF10154">
    <property type="entry name" value="Fy-3"/>
    <property type="match status" value="1"/>
</dbReference>
<evidence type="ECO:0000256" key="1">
    <source>
        <dbReference type="SAM" id="MobiDB-lite"/>
    </source>
</evidence>
<dbReference type="GO" id="GO:0005737">
    <property type="term" value="C:cytoplasm"/>
    <property type="evidence" value="ECO:0000318"/>
    <property type="project" value="GO_Central"/>
</dbReference>
<dbReference type="OMA" id="CKHKRSH"/>
<name>A0A7M7P8Z1_STRPU</name>
<dbReference type="GeneID" id="115918838"/>